<name>A0ABV9Z2T0_9HYPH</name>
<dbReference type="Pfam" id="PF07992">
    <property type="entry name" value="Pyr_redox_2"/>
    <property type="match status" value="1"/>
</dbReference>
<dbReference type="SUPFAM" id="SSF51905">
    <property type="entry name" value="FAD/NAD(P)-binding domain"/>
    <property type="match status" value="1"/>
</dbReference>
<keyword evidence="3" id="KW-0560">Oxidoreductase</keyword>
<evidence type="ECO:0000256" key="2">
    <source>
        <dbReference type="ARBA" id="ARBA00022630"/>
    </source>
</evidence>
<organism evidence="5 6">
    <name type="scientific">Flaviflagellibacter deserti</name>
    <dbReference type="NCBI Taxonomy" id="2267266"/>
    <lineage>
        <taxon>Bacteria</taxon>
        <taxon>Pseudomonadati</taxon>
        <taxon>Pseudomonadota</taxon>
        <taxon>Alphaproteobacteria</taxon>
        <taxon>Hyphomicrobiales</taxon>
        <taxon>Flaviflagellibacter</taxon>
    </lineage>
</organism>
<keyword evidence="2" id="KW-0285">Flavoprotein</keyword>
<evidence type="ECO:0000256" key="1">
    <source>
        <dbReference type="ARBA" id="ARBA00018719"/>
    </source>
</evidence>
<dbReference type="InterPro" id="IPR023753">
    <property type="entry name" value="FAD/NAD-binding_dom"/>
</dbReference>
<protein>
    <recommendedName>
        <fullName evidence="1">Thioredoxin reductase</fullName>
    </recommendedName>
</protein>
<dbReference type="SUPFAM" id="SSF51735">
    <property type="entry name" value="NAD(P)-binding Rossmann-fold domains"/>
    <property type="match status" value="1"/>
</dbReference>
<dbReference type="PRINTS" id="PR00368">
    <property type="entry name" value="FADPNR"/>
</dbReference>
<dbReference type="PRINTS" id="PR00469">
    <property type="entry name" value="PNDRDTASEII"/>
</dbReference>
<evidence type="ECO:0000256" key="3">
    <source>
        <dbReference type="ARBA" id="ARBA00023002"/>
    </source>
</evidence>
<dbReference type="InterPro" id="IPR036188">
    <property type="entry name" value="FAD/NAD-bd_sf"/>
</dbReference>
<reference evidence="6" key="1">
    <citation type="journal article" date="2019" name="Int. J. Syst. Evol. Microbiol.">
        <title>The Global Catalogue of Microorganisms (GCM) 10K type strain sequencing project: providing services to taxonomists for standard genome sequencing and annotation.</title>
        <authorList>
            <consortium name="The Broad Institute Genomics Platform"/>
            <consortium name="The Broad Institute Genome Sequencing Center for Infectious Disease"/>
            <person name="Wu L."/>
            <person name="Ma J."/>
        </authorList>
    </citation>
    <scope>NUCLEOTIDE SEQUENCE [LARGE SCALE GENOMIC DNA]</scope>
    <source>
        <strain evidence="6">CGMCC 1.16444</strain>
    </source>
</reference>
<dbReference type="InterPro" id="IPR050097">
    <property type="entry name" value="Ferredoxin-NADP_redctase_2"/>
</dbReference>
<evidence type="ECO:0000259" key="4">
    <source>
        <dbReference type="Pfam" id="PF07992"/>
    </source>
</evidence>
<gene>
    <name evidence="5" type="ORF">ACFPFW_10460</name>
</gene>
<proteinExistence type="predicted"/>
<dbReference type="Gene3D" id="3.50.50.60">
    <property type="entry name" value="FAD/NAD(P)-binding domain"/>
    <property type="match status" value="2"/>
</dbReference>
<comment type="caution">
    <text evidence="5">The sequence shown here is derived from an EMBL/GenBank/DDBJ whole genome shotgun (WGS) entry which is preliminary data.</text>
</comment>
<dbReference type="EMBL" id="JBHSJF010000006">
    <property type="protein sequence ID" value="MFC5068432.1"/>
    <property type="molecule type" value="Genomic_DNA"/>
</dbReference>
<evidence type="ECO:0000313" key="5">
    <source>
        <dbReference type="EMBL" id="MFC5068432.1"/>
    </source>
</evidence>
<evidence type="ECO:0000313" key="6">
    <source>
        <dbReference type="Proteomes" id="UP001595796"/>
    </source>
</evidence>
<accession>A0ABV9Z2T0</accession>
<dbReference type="RefSeq" id="WP_114955668.1">
    <property type="nucleotide sequence ID" value="NZ_JBHSJF010000006.1"/>
</dbReference>
<keyword evidence="6" id="KW-1185">Reference proteome</keyword>
<dbReference type="InterPro" id="IPR036291">
    <property type="entry name" value="NAD(P)-bd_dom_sf"/>
</dbReference>
<sequence>MDALIIGGGPAGASCAVWLAKLGFDVAVVDARPNVGGLLNDSPFVNGWIATQPGVTGPDLAEQMGLSLAAIGVPLMLGCRVTNVEAGGRSFSTTFEMHTGKLRTETSRLVVLATGVRPRSGGLGSAPKLLFGPGRHVHDADFAGKTVAILGSGDNAFENYDFVRSRGADTVHIYARSPARAGRFFRERVPEAGVRIGPYEVDEDKATVDGSPYDLILVMYGWEPTPLPGLSPELDEQGYVKTHPETCETSISGVYAIGEMTRRAHPSVVTAMADGVVAAKAIQRVLEGG</sequence>
<feature type="domain" description="FAD/NAD(P)-binding" evidence="4">
    <location>
        <begin position="2"/>
        <end position="275"/>
    </location>
</feature>
<dbReference type="PANTHER" id="PTHR48105">
    <property type="entry name" value="THIOREDOXIN REDUCTASE 1-RELATED-RELATED"/>
    <property type="match status" value="1"/>
</dbReference>
<dbReference type="Proteomes" id="UP001595796">
    <property type="component" value="Unassembled WGS sequence"/>
</dbReference>